<dbReference type="Proteomes" id="UP000199445">
    <property type="component" value="Unassembled WGS sequence"/>
</dbReference>
<evidence type="ECO:0000313" key="3">
    <source>
        <dbReference type="EMBL" id="SFK03194.1"/>
    </source>
</evidence>
<dbReference type="InterPro" id="IPR040704">
    <property type="entry name" value="HEPN_AbiU2"/>
</dbReference>
<dbReference type="OrthoDB" id="7059019at2"/>
<gene>
    <name evidence="3" type="ORF">SAMN05216429_10956</name>
</gene>
<sequence>MANYRTAEEARKAYIECMGQQLGEQFHELWQELAWLYAKWAEYVELFGTRSSRIDLLNQAAPHFFKIVQDSLWEDVILHIARLTDPPRSSGKENLTIQALPELIDDEATREKVRTLVSEAVETSDFCRDWRNRRIAHKDLKLALEDGVQPLKAASRERVRKALEAVSDVLNGITSHYSSSETVFETPAAPGGALTLLYRIDDGLRIEGERRERLKKGEPEEGDLGPRDI</sequence>
<reference evidence="3 4" key="1">
    <citation type="submission" date="2016-10" db="EMBL/GenBank/DDBJ databases">
        <authorList>
            <person name="de Groot N.N."/>
        </authorList>
    </citation>
    <scope>NUCLEOTIDE SEQUENCE [LARGE SCALE GENOMIC DNA]</scope>
    <source>
        <strain evidence="3 4">IBRC-M 10445</strain>
    </source>
</reference>
<keyword evidence="4" id="KW-1185">Reference proteome</keyword>
<feature type="region of interest" description="Disordered" evidence="1">
    <location>
        <begin position="210"/>
        <end position="229"/>
    </location>
</feature>
<evidence type="ECO:0000259" key="2">
    <source>
        <dbReference type="Pfam" id="PF18734"/>
    </source>
</evidence>
<dbReference type="EMBL" id="FOSC01000009">
    <property type="protein sequence ID" value="SFK03194.1"/>
    <property type="molecule type" value="Genomic_DNA"/>
</dbReference>
<name>A0A1I3W6D3_9GAMM</name>
<accession>A0A1I3W6D3</accession>
<feature type="domain" description="HEPN AbiU2-like" evidence="2">
    <location>
        <begin position="20"/>
        <end position="186"/>
    </location>
</feature>
<dbReference type="RefSeq" id="WP_143072214.1">
    <property type="nucleotide sequence ID" value="NZ_BMYN01000005.1"/>
</dbReference>
<evidence type="ECO:0000313" key="4">
    <source>
        <dbReference type="Proteomes" id="UP000199445"/>
    </source>
</evidence>
<dbReference type="AlphaFoldDB" id="A0A1I3W6D3"/>
<protein>
    <recommendedName>
        <fullName evidence="2">HEPN AbiU2-like domain-containing protein</fullName>
    </recommendedName>
</protein>
<evidence type="ECO:0000256" key="1">
    <source>
        <dbReference type="SAM" id="MobiDB-lite"/>
    </source>
</evidence>
<organism evidence="3 4">
    <name type="scientific">Marinobacter persicus</name>
    <dbReference type="NCBI Taxonomy" id="930118"/>
    <lineage>
        <taxon>Bacteria</taxon>
        <taxon>Pseudomonadati</taxon>
        <taxon>Pseudomonadota</taxon>
        <taxon>Gammaproteobacteria</taxon>
        <taxon>Pseudomonadales</taxon>
        <taxon>Marinobacteraceae</taxon>
        <taxon>Marinobacter</taxon>
    </lineage>
</organism>
<dbReference type="Pfam" id="PF18734">
    <property type="entry name" value="HEPN_AbiU2"/>
    <property type="match status" value="1"/>
</dbReference>
<proteinExistence type="predicted"/>